<dbReference type="RefSeq" id="WP_206682288.1">
    <property type="nucleotide sequence ID" value="NZ_JAALDM010000083.1"/>
</dbReference>
<reference evidence="1 2" key="1">
    <citation type="submission" date="2024-09" db="EMBL/GenBank/DDBJ databases">
        <authorList>
            <person name="Sun Q."/>
            <person name="Mori K."/>
        </authorList>
    </citation>
    <scope>NUCLEOTIDE SEQUENCE [LARGE SCALE GENOMIC DNA]</scope>
    <source>
        <strain evidence="1 2">CCM 7659</strain>
    </source>
</reference>
<evidence type="ECO:0000313" key="2">
    <source>
        <dbReference type="Proteomes" id="UP001589700"/>
    </source>
</evidence>
<proteinExistence type="predicted"/>
<name>A0ABV5JPT2_9ACTN</name>
<organism evidence="1 2">
    <name type="scientific">Dietzia aerolata</name>
    <dbReference type="NCBI Taxonomy" id="595984"/>
    <lineage>
        <taxon>Bacteria</taxon>
        <taxon>Bacillati</taxon>
        <taxon>Actinomycetota</taxon>
        <taxon>Actinomycetes</taxon>
        <taxon>Mycobacteriales</taxon>
        <taxon>Dietziaceae</taxon>
        <taxon>Dietzia</taxon>
    </lineage>
</organism>
<dbReference type="EMBL" id="JBHMDY010000004">
    <property type="protein sequence ID" value="MFB9259759.1"/>
    <property type="molecule type" value="Genomic_DNA"/>
</dbReference>
<gene>
    <name evidence="1" type="ORF">ACFFVD_08080</name>
</gene>
<keyword evidence="2" id="KW-1185">Reference proteome</keyword>
<dbReference type="Proteomes" id="UP001589700">
    <property type="component" value="Unassembled WGS sequence"/>
</dbReference>
<sequence>MAMRKEILETIKNYAEVNGLELTLIEGGNYAKVTLGDRRTVIGRHAEINELTTRAIYEQLGMN</sequence>
<protein>
    <submittedName>
        <fullName evidence="1">Toxin HicA</fullName>
    </submittedName>
</protein>
<accession>A0ABV5JPT2</accession>
<evidence type="ECO:0000313" key="1">
    <source>
        <dbReference type="EMBL" id="MFB9259759.1"/>
    </source>
</evidence>
<comment type="caution">
    <text evidence="1">The sequence shown here is derived from an EMBL/GenBank/DDBJ whole genome shotgun (WGS) entry which is preliminary data.</text>
</comment>